<dbReference type="SMART" id="SM00582">
    <property type="entry name" value="RPR"/>
    <property type="match status" value="1"/>
</dbReference>
<reference evidence="5" key="3">
    <citation type="submission" date="2022-06" db="UniProtKB">
        <authorList>
            <consortium name="EnsemblMetazoa"/>
        </authorList>
    </citation>
    <scope>IDENTIFICATION</scope>
</reference>
<dbReference type="InterPro" id="IPR000061">
    <property type="entry name" value="Surp"/>
</dbReference>
<dbReference type="SUPFAM" id="SSF109905">
    <property type="entry name" value="Surp module (SWAP domain)"/>
    <property type="match status" value="1"/>
</dbReference>
<dbReference type="EnsemblMetazoa" id="SSS_8763s_mrna">
    <property type="protein sequence ID" value="KAF7489930.1"/>
    <property type="gene ID" value="SSS_8763"/>
</dbReference>
<dbReference type="InterPro" id="IPR035967">
    <property type="entry name" value="SWAP/Surp_sf"/>
</dbReference>
<dbReference type="GO" id="GO:0006874">
    <property type="term" value="P:intracellular calcium ion homeostasis"/>
    <property type="evidence" value="ECO:0007669"/>
    <property type="project" value="TreeGrafter"/>
</dbReference>
<dbReference type="Pfam" id="PF25127">
    <property type="entry name" value="DUF7819"/>
    <property type="match status" value="1"/>
</dbReference>
<dbReference type="Gene3D" id="1.10.10.790">
    <property type="entry name" value="Surp module"/>
    <property type="match status" value="1"/>
</dbReference>
<evidence type="ECO:0000256" key="1">
    <source>
        <dbReference type="SAM" id="MobiDB-lite"/>
    </source>
</evidence>
<dbReference type="OrthoDB" id="21470at2759"/>
<reference evidence="4" key="2">
    <citation type="submission" date="2020-01" db="EMBL/GenBank/DDBJ databases">
        <authorList>
            <person name="Korhonen P.K.K."/>
            <person name="Guangxu M.G."/>
            <person name="Wang T.W."/>
            <person name="Stroehlein A.J.S."/>
            <person name="Young N.D."/>
            <person name="Ang C.-S.A."/>
            <person name="Fernando D.W.F."/>
            <person name="Lu H.L."/>
            <person name="Taylor S.T."/>
            <person name="Ehtesham M.E.M."/>
            <person name="Najaraj S.H.N."/>
            <person name="Harsha G.H.G."/>
            <person name="Madugundu A.M."/>
            <person name="Renuse S.R."/>
            <person name="Holt D.H."/>
            <person name="Pandey A.P."/>
            <person name="Papenfuss A.P."/>
            <person name="Gasser R.B.G."/>
            <person name="Fischer K.F."/>
        </authorList>
    </citation>
    <scope>NUCLEOTIDE SEQUENCE</scope>
    <source>
        <strain evidence="4">SSS_KF_BRIS2020</strain>
    </source>
</reference>
<evidence type="ECO:0000313" key="5">
    <source>
        <dbReference type="EnsemblMetazoa" id="KAF7489930.1"/>
    </source>
</evidence>
<dbReference type="Pfam" id="PF04818">
    <property type="entry name" value="CID"/>
    <property type="match status" value="1"/>
</dbReference>
<dbReference type="PROSITE" id="PS50128">
    <property type="entry name" value="SURP"/>
    <property type="match status" value="1"/>
</dbReference>
<feature type="compositionally biased region" description="Low complexity" evidence="1">
    <location>
        <begin position="736"/>
        <end position="751"/>
    </location>
</feature>
<dbReference type="PROSITE" id="PS51391">
    <property type="entry name" value="CID"/>
    <property type="match status" value="1"/>
</dbReference>
<evidence type="ECO:0000313" key="6">
    <source>
        <dbReference type="Proteomes" id="UP000070412"/>
    </source>
</evidence>
<dbReference type="Proteomes" id="UP000070412">
    <property type="component" value="Unassembled WGS sequence"/>
</dbReference>
<dbReference type="GO" id="GO:0048471">
    <property type="term" value="C:perinuclear region of cytoplasm"/>
    <property type="evidence" value="ECO:0007669"/>
    <property type="project" value="TreeGrafter"/>
</dbReference>
<dbReference type="GO" id="GO:0006396">
    <property type="term" value="P:RNA processing"/>
    <property type="evidence" value="ECO:0007669"/>
    <property type="project" value="InterPro"/>
</dbReference>
<organism evidence="4">
    <name type="scientific">Sarcoptes scabiei</name>
    <name type="common">Itch mite</name>
    <name type="synonym">Acarus scabiei</name>
    <dbReference type="NCBI Taxonomy" id="52283"/>
    <lineage>
        <taxon>Eukaryota</taxon>
        <taxon>Metazoa</taxon>
        <taxon>Ecdysozoa</taxon>
        <taxon>Arthropoda</taxon>
        <taxon>Chelicerata</taxon>
        <taxon>Arachnida</taxon>
        <taxon>Acari</taxon>
        <taxon>Acariformes</taxon>
        <taxon>Sarcoptiformes</taxon>
        <taxon>Astigmata</taxon>
        <taxon>Psoroptidia</taxon>
        <taxon>Sarcoptoidea</taxon>
        <taxon>Sarcoptidae</taxon>
        <taxon>Sarcoptinae</taxon>
        <taxon>Sarcoptes</taxon>
    </lineage>
</organism>
<dbReference type="Gene3D" id="1.25.40.90">
    <property type="match status" value="1"/>
</dbReference>
<feature type="compositionally biased region" description="Low complexity" evidence="1">
    <location>
        <begin position="898"/>
        <end position="924"/>
    </location>
</feature>
<feature type="region of interest" description="Disordered" evidence="1">
    <location>
        <begin position="732"/>
        <end position="966"/>
    </location>
</feature>
<proteinExistence type="predicted"/>
<accession>A0A834VBX3</accession>
<dbReference type="GO" id="GO:0003723">
    <property type="term" value="F:RNA binding"/>
    <property type="evidence" value="ECO:0007669"/>
    <property type="project" value="InterPro"/>
</dbReference>
<feature type="compositionally biased region" description="Polar residues" evidence="1">
    <location>
        <begin position="858"/>
        <end position="872"/>
    </location>
</feature>
<dbReference type="PANTHER" id="PTHR12323">
    <property type="entry name" value="SR-RELATED CTD ASSOCIATED FACTOR 6"/>
    <property type="match status" value="1"/>
</dbReference>
<feature type="domain" description="SURP motif" evidence="2">
    <location>
        <begin position="15"/>
        <end position="59"/>
    </location>
</feature>
<dbReference type="PANTHER" id="PTHR12323:SF0">
    <property type="entry name" value="CALCIUM HOMEOSTASIS ENDOPLASMIC RETICULUM PROTEIN"/>
    <property type="match status" value="1"/>
</dbReference>
<feature type="compositionally biased region" description="Basic and acidic residues" evidence="1">
    <location>
        <begin position="755"/>
        <end position="774"/>
    </location>
</feature>
<feature type="domain" description="CID" evidence="3">
    <location>
        <begin position="287"/>
        <end position="427"/>
    </location>
</feature>
<feature type="region of interest" description="Disordered" evidence="1">
    <location>
        <begin position="145"/>
        <end position="180"/>
    </location>
</feature>
<evidence type="ECO:0000313" key="4">
    <source>
        <dbReference type="EMBL" id="KAF7489930.1"/>
    </source>
</evidence>
<dbReference type="SMART" id="SM00648">
    <property type="entry name" value="SWAP"/>
    <property type="match status" value="1"/>
</dbReference>
<name>A0A834VBX3_SARSC</name>
<dbReference type="SUPFAM" id="SSF48464">
    <property type="entry name" value="ENTH/VHS domain"/>
    <property type="match status" value="1"/>
</dbReference>
<feature type="compositionally biased region" description="Low complexity" evidence="1">
    <location>
        <begin position="809"/>
        <end position="839"/>
    </location>
</feature>
<dbReference type="Pfam" id="PF01805">
    <property type="entry name" value="Surp"/>
    <property type="match status" value="1"/>
</dbReference>
<dbReference type="AlphaFoldDB" id="A0A834VBX3"/>
<feature type="compositionally biased region" description="Pro residues" evidence="1">
    <location>
        <begin position="148"/>
        <end position="160"/>
    </location>
</feature>
<keyword evidence="6" id="KW-1185">Reference proteome</keyword>
<dbReference type="InterPro" id="IPR006569">
    <property type="entry name" value="CID_dom"/>
</dbReference>
<evidence type="ECO:0000259" key="2">
    <source>
        <dbReference type="PROSITE" id="PS50128"/>
    </source>
</evidence>
<feature type="compositionally biased region" description="Basic and acidic residues" evidence="1">
    <location>
        <begin position="873"/>
        <end position="894"/>
    </location>
</feature>
<dbReference type="InterPro" id="IPR056721">
    <property type="entry name" value="DUF7819"/>
</dbReference>
<feature type="compositionally biased region" description="Basic and acidic residues" evidence="1">
    <location>
        <begin position="785"/>
        <end position="801"/>
    </location>
</feature>
<gene>
    <name evidence="4" type="ORF">SSS_8763</name>
</gene>
<dbReference type="EMBL" id="WVUK01000063">
    <property type="protein sequence ID" value="KAF7489930.1"/>
    <property type="molecule type" value="Genomic_DNA"/>
</dbReference>
<reference evidence="6" key="1">
    <citation type="journal article" date="2020" name="PLoS Negl. Trop. Dis.">
        <title>High-quality nuclear genome for Sarcoptes scabiei-A critical resource for a neglected parasite.</title>
        <authorList>
            <person name="Korhonen P.K."/>
            <person name="Gasser R.B."/>
            <person name="Ma G."/>
            <person name="Wang T."/>
            <person name="Stroehlein A.J."/>
            <person name="Young N.D."/>
            <person name="Ang C.S."/>
            <person name="Fernando D.D."/>
            <person name="Lu H.C."/>
            <person name="Taylor S."/>
            <person name="Reynolds S.L."/>
            <person name="Mofiz E."/>
            <person name="Najaraj S.H."/>
            <person name="Gowda H."/>
            <person name="Madugundu A."/>
            <person name="Renuse S."/>
            <person name="Holt D."/>
            <person name="Pandey A."/>
            <person name="Papenfuss A.T."/>
            <person name="Fischer K."/>
        </authorList>
    </citation>
    <scope>NUCLEOTIDE SEQUENCE [LARGE SCALE GENOMIC DNA]</scope>
</reference>
<sequence>MEIPNPPEDLELRNIIDKLAQFVARNGPSFEMMTKNKQQNNPKFMFLFGGEYNAYYQHRVSTEKAILAQDSGNYGLSVHPPLPPNIGIPNMNSSQNSMGPGPPSNNFFMSPLPQQQPQHFVPTPPSLPNQSQFGPNIPITMNNFGQSLPPPPLPPPPHRLPGPASFTDDPSNPHSLHGPSQFMSPRLPLPMNFANHGPPPLPQSNWSVHSQPTPATNPMNNKEQFERHQQQQTEIDSQITQFQDHLKQSEKNLAAQYDVIMGSELNQSIENLLTKLLDDELKRMCEDYSINLNEFDKILQPIIESCRKESIANGKIWIFNNCKQQEHYDAVGKHLLKKVSRTDLNFEAKLHLMYLVNDIFNHCMRKNDEQLKSSIMSIIIPAFSAVINEANEERKLKMNKLLKIWESNQYIDQTVLDKLRKPQQSFDEYKTSLRKIFADQIKSLESEQSKKYEAIEKQHQDFVMHCNAKIKELNEQKHSMSLPSVPMQSLPPQPIHSTLNASFPPPPIAGQVNGNLSNGPPPFVHHSNGTQNFSYPPSTQHMPPFLNNNLRPMPMGLPPQQQPMHVPGPPRPLFNEAFPTNNFFPPSNNGNSNPMFPASNQPPRLEPPAINMPLPHQIIPPSGPHLGLPLHPPPHIMSNQSEDLHSMNQKQAYFDSPAGIMTQLIKLEDFEYNPIDPKDIKMPPLVPPSERLLQALEAFYSPASHEHPRNADGWEKLGLYEFFKAKSQAKKECESKNGTLSSGGKSNSKSNQYDSDDRKNSNEAKKYESDKYDDIGISPRRHFKEFKENKSPDSSKETSKKDSKRSRRSSSLSSSSSSSSRSYSSSSSSSRSSSSSSRSSRSRSKSPRSRKLSPLPSVTNTSDKQKFQTPSSESKKDFYREPSDQNRKFDRKNTWADSGFNQSNSFSSISPLPSSSSIHSSLSSEQYRGFGALPPTKPMISNDPFESFRRNKGQAYIQRIRDAKRD</sequence>
<feature type="compositionally biased region" description="Basic residues" evidence="1">
    <location>
        <begin position="840"/>
        <end position="851"/>
    </location>
</feature>
<dbReference type="InterPro" id="IPR008942">
    <property type="entry name" value="ENTH_VHS"/>
</dbReference>
<protein>
    <submittedName>
        <fullName evidence="4">Calcium homeostasis endoplasmic reticulum protein</fullName>
    </submittedName>
</protein>
<evidence type="ECO:0000259" key="3">
    <source>
        <dbReference type="PROSITE" id="PS51391"/>
    </source>
</evidence>